<keyword evidence="6" id="KW-1185">Reference proteome</keyword>
<dbReference type="OrthoDB" id="161510at2"/>
<dbReference type="AlphaFoldDB" id="A0A4P6K5J3"/>
<comment type="similarity">
    <text evidence="1">Belongs to the type-I restriction system S methylase family.</text>
</comment>
<keyword evidence="5" id="KW-0540">Nuclease</keyword>
<dbReference type="Pfam" id="PF01420">
    <property type="entry name" value="Methylase_S"/>
    <property type="match status" value="1"/>
</dbReference>
<keyword evidence="2" id="KW-0680">Restriction system</keyword>
<dbReference type="GO" id="GO:0003677">
    <property type="term" value="F:DNA binding"/>
    <property type="evidence" value="ECO:0007669"/>
    <property type="project" value="UniProtKB-KW"/>
</dbReference>
<dbReference type="REBASE" id="301030">
    <property type="entry name" value="S.KbaG2ORF3865P"/>
</dbReference>
<dbReference type="InterPro" id="IPR044946">
    <property type="entry name" value="Restrct_endonuc_typeI_TRD_sf"/>
</dbReference>
<keyword evidence="3" id="KW-0238">DNA-binding</keyword>
<dbReference type="Gene3D" id="3.90.220.20">
    <property type="entry name" value="DNA methylase specificity domains"/>
    <property type="match status" value="1"/>
</dbReference>
<keyword evidence="5" id="KW-0255">Endonuclease</keyword>
<evidence type="ECO:0000259" key="4">
    <source>
        <dbReference type="Pfam" id="PF01420"/>
    </source>
</evidence>
<dbReference type="KEGG" id="kbs:EPA93_03870"/>
<keyword evidence="5" id="KW-0378">Hydrolase</keyword>
<name>A0A4P6K5J3_KTERU</name>
<dbReference type="InterPro" id="IPR000055">
    <property type="entry name" value="Restrct_endonuc_typeI_TRD"/>
</dbReference>
<accession>A0A4P6K5J3</accession>
<protein>
    <submittedName>
        <fullName evidence="5">Restriction endonuclease subunit S</fullName>
    </submittedName>
</protein>
<dbReference type="GO" id="GO:0009307">
    <property type="term" value="P:DNA restriction-modification system"/>
    <property type="evidence" value="ECO:0007669"/>
    <property type="project" value="UniProtKB-KW"/>
</dbReference>
<sequence>MYESRRIEVFHVQHTGVARFQYTLFATTTSINLPPNDEQREVVRLLSCLDKRIELNQRMNKTLEGIAQTLFKSWFVNFDPVKAKAEGRKPEGMDEATVALFPSTFIESILGPIPKGWAISEIGKEVEVVGGSTPSTQEAAYWENGDFYWATPKDLSKLKSPILLDTERKITELGVRQIASGQLPIDTILLSSRAPVGYIALAKVPTSINQGFIAMKCTKELSSYFVLNWTYHTLEEIKARATGTTFAEISKSVFRPIKVIVPSKSIIQEFNSIAKPIYDRIAENDLNISSLMNLRNLLLPRLISGKLRVDKVSETVEALAL</sequence>
<gene>
    <name evidence="5" type="ORF">EPA93_03870</name>
</gene>
<dbReference type="SUPFAM" id="SSF116734">
    <property type="entry name" value="DNA methylase specificity domain"/>
    <property type="match status" value="2"/>
</dbReference>
<proteinExistence type="inferred from homology"/>
<feature type="domain" description="Type I restriction modification DNA specificity" evidence="4">
    <location>
        <begin position="114"/>
        <end position="273"/>
    </location>
</feature>
<evidence type="ECO:0000256" key="2">
    <source>
        <dbReference type="ARBA" id="ARBA00022747"/>
    </source>
</evidence>
<dbReference type="InterPro" id="IPR052021">
    <property type="entry name" value="Type-I_RS_S_subunit"/>
</dbReference>
<organism evidence="5 6">
    <name type="scientific">Ktedonosporobacter rubrisoli</name>
    <dbReference type="NCBI Taxonomy" id="2509675"/>
    <lineage>
        <taxon>Bacteria</taxon>
        <taxon>Bacillati</taxon>
        <taxon>Chloroflexota</taxon>
        <taxon>Ktedonobacteria</taxon>
        <taxon>Ktedonobacterales</taxon>
        <taxon>Ktedonosporobacteraceae</taxon>
        <taxon>Ktedonosporobacter</taxon>
    </lineage>
</organism>
<evidence type="ECO:0000256" key="3">
    <source>
        <dbReference type="ARBA" id="ARBA00023125"/>
    </source>
</evidence>
<evidence type="ECO:0000256" key="1">
    <source>
        <dbReference type="ARBA" id="ARBA00010923"/>
    </source>
</evidence>
<evidence type="ECO:0000313" key="6">
    <source>
        <dbReference type="Proteomes" id="UP000290365"/>
    </source>
</evidence>
<dbReference type="GO" id="GO:0004519">
    <property type="term" value="F:endonuclease activity"/>
    <property type="evidence" value="ECO:0007669"/>
    <property type="project" value="UniProtKB-KW"/>
</dbReference>
<dbReference type="Proteomes" id="UP000290365">
    <property type="component" value="Chromosome"/>
</dbReference>
<evidence type="ECO:0000313" key="5">
    <source>
        <dbReference type="EMBL" id="QBD83365.1"/>
    </source>
</evidence>
<dbReference type="EMBL" id="CP035758">
    <property type="protein sequence ID" value="QBD83365.1"/>
    <property type="molecule type" value="Genomic_DNA"/>
</dbReference>
<dbReference type="PANTHER" id="PTHR30408:SF12">
    <property type="entry name" value="TYPE I RESTRICTION ENZYME MJAVIII SPECIFICITY SUBUNIT"/>
    <property type="match status" value="1"/>
</dbReference>
<dbReference type="Gene3D" id="1.10.287.1120">
    <property type="entry name" value="Bipartite methylase S protein"/>
    <property type="match status" value="1"/>
</dbReference>
<reference evidence="5 6" key="1">
    <citation type="submission" date="2019-01" db="EMBL/GenBank/DDBJ databases">
        <title>Ktedonosporobacter rubrisoli SCAWS-G2.</title>
        <authorList>
            <person name="Huang Y."/>
            <person name="Yan B."/>
        </authorList>
    </citation>
    <scope>NUCLEOTIDE SEQUENCE [LARGE SCALE GENOMIC DNA]</scope>
    <source>
        <strain evidence="5 6">SCAWS-G2</strain>
    </source>
</reference>
<dbReference type="PANTHER" id="PTHR30408">
    <property type="entry name" value="TYPE-1 RESTRICTION ENZYME ECOKI SPECIFICITY PROTEIN"/>
    <property type="match status" value="1"/>
</dbReference>